<keyword evidence="2" id="KW-1185">Reference proteome</keyword>
<dbReference type="Gene3D" id="3.10.450.50">
    <property type="match status" value="1"/>
</dbReference>
<gene>
    <name evidence="1" type="ORF">B0T26DRAFT_677830</name>
</gene>
<accession>A0AA40ACS4</accession>
<dbReference type="InterPro" id="IPR032710">
    <property type="entry name" value="NTF2-like_dom_sf"/>
</dbReference>
<protein>
    <recommendedName>
        <fullName evidence="3">SnoaL-like domain-containing protein</fullName>
    </recommendedName>
</protein>
<reference evidence="1" key="1">
    <citation type="submission" date="2023-06" db="EMBL/GenBank/DDBJ databases">
        <title>Genome-scale phylogeny and comparative genomics of the fungal order Sordariales.</title>
        <authorList>
            <consortium name="Lawrence Berkeley National Laboratory"/>
            <person name="Hensen N."/>
            <person name="Bonometti L."/>
            <person name="Westerberg I."/>
            <person name="Brannstrom I.O."/>
            <person name="Guillou S."/>
            <person name="Cros-Aarteil S."/>
            <person name="Calhoun S."/>
            <person name="Haridas S."/>
            <person name="Kuo A."/>
            <person name="Mondo S."/>
            <person name="Pangilinan J."/>
            <person name="Riley R."/>
            <person name="LaButti K."/>
            <person name="Andreopoulos B."/>
            <person name="Lipzen A."/>
            <person name="Chen C."/>
            <person name="Yanf M."/>
            <person name="Daum C."/>
            <person name="Ng V."/>
            <person name="Clum A."/>
            <person name="Steindorff A."/>
            <person name="Ohm R."/>
            <person name="Martin F."/>
            <person name="Silar P."/>
            <person name="Natvig D."/>
            <person name="Lalanne C."/>
            <person name="Gautier V."/>
            <person name="Ament-velasquez S.L."/>
            <person name="Kruys A."/>
            <person name="Hutchinson M.I."/>
            <person name="Powell A.J."/>
            <person name="Barry K."/>
            <person name="Miller A.N."/>
            <person name="Grigoriev I.V."/>
            <person name="Debuchy R."/>
            <person name="Gladieux P."/>
            <person name="Thoren M.H."/>
            <person name="Johannesson H."/>
        </authorList>
    </citation>
    <scope>NUCLEOTIDE SEQUENCE</scope>
    <source>
        <strain evidence="1">SMH2392-1A</strain>
    </source>
</reference>
<dbReference type="RefSeq" id="XP_060294827.1">
    <property type="nucleotide sequence ID" value="XM_060440151.1"/>
</dbReference>
<comment type="caution">
    <text evidence="1">The sequence shown here is derived from an EMBL/GenBank/DDBJ whole genome shotgun (WGS) entry which is preliminary data.</text>
</comment>
<evidence type="ECO:0000313" key="2">
    <source>
        <dbReference type="Proteomes" id="UP001172101"/>
    </source>
</evidence>
<proteinExistence type="predicted"/>
<evidence type="ECO:0000313" key="1">
    <source>
        <dbReference type="EMBL" id="KAK0713504.1"/>
    </source>
</evidence>
<dbReference type="Proteomes" id="UP001172101">
    <property type="component" value="Unassembled WGS sequence"/>
</dbReference>
<dbReference type="GeneID" id="85323421"/>
<name>A0AA40ACS4_9PEZI</name>
<sequence length="156" mass="17519">MSELYGTIQKTIDQYFTSLDEIFAKKSIESASRARTDDCTFTIAPASFLRDNGMPPDHKLTNEQRAGYMKSQFPAMDHAESESVQTVIDAHTKTAVVQKRNHITLVNGKSITTECAVFLWFTDDGTKVKKIVQFTDTAETKKYLGMVKEAIQELNA</sequence>
<evidence type="ECO:0008006" key="3">
    <source>
        <dbReference type="Google" id="ProtNLM"/>
    </source>
</evidence>
<dbReference type="AlphaFoldDB" id="A0AA40ACS4"/>
<dbReference type="EMBL" id="JAUIRO010000005">
    <property type="protein sequence ID" value="KAK0713504.1"/>
    <property type="molecule type" value="Genomic_DNA"/>
</dbReference>
<dbReference type="SUPFAM" id="SSF54427">
    <property type="entry name" value="NTF2-like"/>
    <property type="match status" value="1"/>
</dbReference>
<organism evidence="1 2">
    <name type="scientific">Lasiosphaeria miniovina</name>
    <dbReference type="NCBI Taxonomy" id="1954250"/>
    <lineage>
        <taxon>Eukaryota</taxon>
        <taxon>Fungi</taxon>
        <taxon>Dikarya</taxon>
        <taxon>Ascomycota</taxon>
        <taxon>Pezizomycotina</taxon>
        <taxon>Sordariomycetes</taxon>
        <taxon>Sordariomycetidae</taxon>
        <taxon>Sordariales</taxon>
        <taxon>Lasiosphaeriaceae</taxon>
        <taxon>Lasiosphaeria</taxon>
    </lineage>
</organism>